<organism evidence="1 2">
    <name type="scientific">Armillaria solidipes</name>
    <dbReference type="NCBI Taxonomy" id="1076256"/>
    <lineage>
        <taxon>Eukaryota</taxon>
        <taxon>Fungi</taxon>
        <taxon>Dikarya</taxon>
        <taxon>Basidiomycota</taxon>
        <taxon>Agaricomycotina</taxon>
        <taxon>Agaricomycetes</taxon>
        <taxon>Agaricomycetidae</taxon>
        <taxon>Agaricales</taxon>
        <taxon>Marasmiineae</taxon>
        <taxon>Physalacriaceae</taxon>
        <taxon>Armillaria</taxon>
    </lineage>
</organism>
<evidence type="ECO:0000313" key="1">
    <source>
        <dbReference type="EMBL" id="PBK63456.1"/>
    </source>
</evidence>
<sequence length="193" mass="21589">MNTYTHVNPLHPPITNNHQSGFSALGFALTGISDASLPSNWRRVPQDPTGRNVGRCHSQSPITFQMRGINVMGVAVSDLIGRGPAETPRMLVGGHDMYLQEQDGIFLCIRWPGYRHSEYSYKIALNGRGVSRAVLGEIVGEKIKIFYQAAKYSASSNPRWNVGVQNIRLEQIVLLSLWNTHENYWQAEMAIHA</sequence>
<dbReference type="AlphaFoldDB" id="A0A2H3BK66"/>
<dbReference type="Proteomes" id="UP000218334">
    <property type="component" value="Unassembled WGS sequence"/>
</dbReference>
<reference evidence="2" key="1">
    <citation type="journal article" date="2017" name="Nat. Ecol. Evol.">
        <title>Genome expansion and lineage-specific genetic innovations in the forest pathogenic fungi Armillaria.</title>
        <authorList>
            <person name="Sipos G."/>
            <person name="Prasanna A.N."/>
            <person name="Walter M.C."/>
            <person name="O'Connor E."/>
            <person name="Balint B."/>
            <person name="Krizsan K."/>
            <person name="Kiss B."/>
            <person name="Hess J."/>
            <person name="Varga T."/>
            <person name="Slot J."/>
            <person name="Riley R."/>
            <person name="Boka B."/>
            <person name="Rigling D."/>
            <person name="Barry K."/>
            <person name="Lee J."/>
            <person name="Mihaltcheva S."/>
            <person name="LaButti K."/>
            <person name="Lipzen A."/>
            <person name="Waldron R."/>
            <person name="Moloney N.M."/>
            <person name="Sperisen C."/>
            <person name="Kredics L."/>
            <person name="Vagvoelgyi C."/>
            <person name="Patrignani A."/>
            <person name="Fitzpatrick D."/>
            <person name="Nagy I."/>
            <person name="Doyle S."/>
            <person name="Anderson J.B."/>
            <person name="Grigoriev I.V."/>
            <person name="Gueldener U."/>
            <person name="Muensterkoetter M."/>
            <person name="Nagy L.G."/>
        </authorList>
    </citation>
    <scope>NUCLEOTIDE SEQUENCE [LARGE SCALE GENOMIC DNA]</scope>
    <source>
        <strain evidence="2">28-4</strain>
    </source>
</reference>
<keyword evidence="2" id="KW-1185">Reference proteome</keyword>
<protein>
    <submittedName>
        <fullName evidence="1">Uncharacterized protein</fullName>
    </submittedName>
</protein>
<gene>
    <name evidence="1" type="ORF">ARMSODRAFT_1023934</name>
</gene>
<proteinExistence type="predicted"/>
<evidence type="ECO:0000313" key="2">
    <source>
        <dbReference type="Proteomes" id="UP000218334"/>
    </source>
</evidence>
<dbReference type="EMBL" id="KZ293458">
    <property type="protein sequence ID" value="PBK63456.1"/>
    <property type="molecule type" value="Genomic_DNA"/>
</dbReference>
<name>A0A2H3BK66_9AGAR</name>
<accession>A0A2H3BK66</accession>